<dbReference type="SUPFAM" id="SSF51126">
    <property type="entry name" value="Pectin lyase-like"/>
    <property type="match status" value="1"/>
</dbReference>
<proteinExistence type="predicted"/>
<evidence type="ECO:0000256" key="1">
    <source>
        <dbReference type="ARBA" id="ARBA00022729"/>
    </source>
</evidence>
<dbReference type="PRINTS" id="PR01484">
    <property type="entry name" value="PRTACTNFAMLY"/>
</dbReference>
<dbReference type="InterPro" id="IPR006315">
    <property type="entry name" value="OM_autotransptr_brl_dom"/>
</dbReference>
<dbReference type="EMBL" id="CABVIK010000028">
    <property type="protein sequence ID" value="VVP59688.1"/>
    <property type="molecule type" value="Genomic_DNA"/>
</dbReference>
<accession>A0A5E7QDQ5</accession>
<dbReference type="Pfam" id="PF03212">
    <property type="entry name" value="Pertactin"/>
    <property type="match status" value="1"/>
</dbReference>
<dbReference type="CDD" id="cd01343">
    <property type="entry name" value="PL1_Passenger_AT"/>
    <property type="match status" value="1"/>
</dbReference>
<dbReference type="InterPro" id="IPR004899">
    <property type="entry name" value="Pertactin_central"/>
</dbReference>
<protein>
    <recommendedName>
        <fullName evidence="3">Autotransporter domain-containing protein</fullName>
    </recommendedName>
</protein>
<dbReference type="Gene3D" id="2.160.20.20">
    <property type="match status" value="1"/>
</dbReference>
<dbReference type="SMART" id="SM00869">
    <property type="entry name" value="Autotransporter"/>
    <property type="match status" value="1"/>
</dbReference>
<gene>
    <name evidence="4" type="ORF">PS870_06029</name>
</gene>
<dbReference type="InterPro" id="IPR036709">
    <property type="entry name" value="Autotransporte_beta_dom_sf"/>
</dbReference>
<feature type="domain" description="Autotransporter" evidence="3">
    <location>
        <begin position="498"/>
        <end position="765"/>
    </location>
</feature>
<dbReference type="Pfam" id="PF03797">
    <property type="entry name" value="Autotransporter"/>
    <property type="match status" value="1"/>
</dbReference>
<dbReference type="InterPro" id="IPR051551">
    <property type="entry name" value="Autotransporter_adhesion"/>
</dbReference>
<dbReference type="InterPro" id="IPR011050">
    <property type="entry name" value="Pectin_lyase_fold/virulence"/>
</dbReference>
<keyword evidence="1 2" id="KW-0732">Signal</keyword>
<dbReference type="SUPFAM" id="SSF103515">
    <property type="entry name" value="Autotransporter"/>
    <property type="match status" value="1"/>
</dbReference>
<name>A0A5E7QDQ5_PSEFL</name>
<dbReference type="NCBIfam" id="TIGR01414">
    <property type="entry name" value="autotrans_barl"/>
    <property type="match status" value="1"/>
</dbReference>
<feature type="signal peptide" evidence="2">
    <location>
        <begin position="1"/>
        <end position="35"/>
    </location>
</feature>
<dbReference type="GO" id="GO:0019867">
    <property type="term" value="C:outer membrane"/>
    <property type="evidence" value="ECO:0007669"/>
    <property type="project" value="InterPro"/>
</dbReference>
<dbReference type="PANTHER" id="PTHR35037">
    <property type="entry name" value="C-TERMINAL REGION OF AIDA-LIKE PROTEIN"/>
    <property type="match status" value="1"/>
</dbReference>
<dbReference type="PANTHER" id="PTHR35037:SF7">
    <property type="entry name" value="AUTOTRANSPORTER"/>
    <property type="match status" value="1"/>
</dbReference>
<feature type="chain" id="PRO_5023085435" description="Autotransporter domain-containing protein" evidence="2">
    <location>
        <begin position="36"/>
        <end position="765"/>
    </location>
</feature>
<evidence type="ECO:0000259" key="3">
    <source>
        <dbReference type="PROSITE" id="PS51208"/>
    </source>
</evidence>
<dbReference type="RefSeq" id="WP_077749126.1">
    <property type="nucleotide sequence ID" value="NZ_CABVIK010000028.1"/>
</dbReference>
<evidence type="ECO:0000256" key="2">
    <source>
        <dbReference type="SAM" id="SignalP"/>
    </source>
</evidence>
<evidence type="ECO:0000313" key="4">
    <source>
        <dbReference type="EMBL" id="VVP59688.1"/>
    </source>
</evidence>
<dbReference type="InterPro" id="IPR005546">
    <property type="entry name" value="Autotransporte_beta"/>
</dbReference>
<sequence precursor="true">MKVFGELPVRVIRKRALGVLVFMPVFSLSGTGAQAATIVDGTTLDIDSSTTSIDYLVRNNGVLNVNGASTRSITVQSGSTLNINGASIVGSSGAEGVVVTSSRGTIDRANVTSEDIGLAVNRSSVAAGGSDVTVSNSQIKGEVAGAQVTGLSKLSLINTQVTGSAGDGIGVNILGGEVDASAGTHITGQATGVRMVNDSANVGARALTLDNAIVQGVNGSAVLVERGTNATIRLSNGASLLAGNNILLDVQGASTAAMTVANSALQGNVNIDGSSVANLTFDQGHFTGDVVLVDDASSATVNLQNNSRFTGSLDKVDGVTINSGSNWTLTRNDTVGALAMNGGTVSFGSPDAPDTFYQLNVGTLAASGTGANVFAMKGNFATGHHDFLNVTGVATGQFGLLVAASGLDAVSPGQLNLVHTAAGDAQFSLISGRADLGTWSYSLKSTMDESGATDWYLDPATETVSPGARSVLALFNTAITVATGEDASLRSRMGELRFNGGKSGAWVRTYGSQYNVADGSGVAYQQTQQGFSLGADARLGESQWFMGVMAGYSNSRLNLDYGTSGTVDSYYVGPYATWLDADSGYYFDAALKFNHFRNESKVGLSDGSRAKGDYDNSGLGGWAEFGRHIKFGDGYFIEPFTRFSSVVIQGKHYNLDNGMDANGDRARSMLGKVGSTFGRNFDFGNGKVVQPYISAAAGYEFAKNNKVQVNSNVFNNDLSGYRTDFGAGLAVAFSEGMQAHVDFDYEKGEHIEKPWGVNFGVRVNW</sequence>
<dbReference type="PROSITE" id="PS51208">
    <property type="entry name" value="AUTOTRANSPORTER"/>
    <property type="match status" value="1"/>
</dbReference>
<dbReference type="Proteomes" id="UP000349468">
    <property type="component" value="Unassembled WGS sequence"/>
</dbReference>
<evidence type="ECO:0000313" key="5">
    <source>
        <dbReference type="Proteomes" id="UP000349468"/>
    </source>
</evidence>
<organism evidence="4 5">
    <name type="scientific">Pseudomonas fluorescens</name>
    <dbReference type="NCBI Taxonomy" id="294"/>
    <lineage>
        <taxon>Bacteria</taxon>
        <taxon>Pseudomonadati</taxon>
        <taxon>Pseudomonadota</taxon>
        <taxon>Gammaproteobacteria</taxon>
        <taxon>Pseudomonadales</taxon>
        <taxon>Pseudomonadaceae</taxon>
        <taxon>Pseudomonas</taxon>
    </lineage>
</organism>
<reference evidence="4 5" key="1">
    <citation type="submission" date="2019-09" db="EMBL/GenBank/DDBJ databases">
        <authorList>
            <person name="Chandra G."/>
            <person name="Truman W A."/>
        </authorList>
    </citation>
    <scope>NUCLEOTIDE SEQUENCE [LARGE SCALE GENOMIC DNA]</scope>
    <source>
        <strain evidence="4">PS870</strain>
    </source>
</reference>
<dbReference type="InterPro" id="IPR003991">
    <property type="entry name" value="Pertactin_virulence_factor"/>
</dbReference>
<dbReference type="InterPro" id="IPR012332">
    <property type="entry name" value="Autotransporter_pectin_lyase_C"/>
</dbReference>
<dbReference type="Gene3D" id="2.40.128.130">
    <property type="entry name" value="Autotransporter beta-domain"/>
    <property type="match status" value="1"/>
</dbReference>
<dbReference type="AlphaFoldDB" id="A0A5E7QDQ5"/>